<reference evidence="5" key="1">
    <citation type="journal article" date="2019" name="Int. J. Syst. Evol. Microbiol.">
        <title>The Global Catalogue of Microorganisms (GCM) 10K type strain sequencing project: providing services to taxonomists for standard genome sequencing and annotation.</title>
        <authorList>
            <consortium name="The Broad Institute Genomics Platform"/>
            <consortium name="The Broad Institute Genome Sequencing Center for Infectious Disease"/>
            <person name="Wu L."/>
            <person name="Ma J."/>
        </authorList>
    </citation>
    <scope>NUCLEOTIDE SEQUENCE [LARGE SCALE GENOMIC DNA]</scope>
    <source>
        <strain evidence="5">KCTC 23314</strain>
    </source>
</reference>
<dbReference type="InterPro" id="IPR003423">
    <property type="entry name" value="OMP_efflux"/>
</dbReference>
<accession>A0ABQ3G6T8</accession>
<gene>
    <name evidence="4" type="primary">czcC</name>
    <name evidence="4" type="ORF">GCM10007320_43520</name>
</gene>
<feature type="coiled-coil region" evidence="2">
    <location>
        <begin position="187"/>
        <end position="223"/>
    </location>
</feature>
<evidence type="ECO:0000313" key="5">
    <source>
        <dbReference type="Proteomes" id="UP000626210"/>
    </source>
</evidence>
<keyword evidence="2" id="KW-0175">Coiled coil</keyword>
<proteinExistence type="inferred from homology"/>
<comment type="caution">
    <text evidence="4">The sequence shown here is derived from an EMBL/GenBank/DDBJ whole genome shotgun (WGS) entry which is preliminary data.</text>
</comment>
<evidence type="ECO:0000256" key="1">
    <source>
        <dbReference type="ARBA" id="ARBA00007613"/>
    </source>
</evidence>
<dbReference type="Gene3D" id="1.20.1600.10">
    <property type="entry name" value="Outer membrane efflux proteins (OEP)"/>
    <property type="match status" value="1"/>
</dbReference>
<sequence>MCRLIAPLAFALAALGSASALAQPVVPPVTAVSQVSPGAALAPRAFTLNEAVQAALEFNPSLSAAQREIEAAEGALIQAGVYQNPTLSVDVEDVRTRSRTTTMSLSQPFELGGKRAARVNAAERAVEGARVAKQLRETQLRADVTAVFLAALLSQERVRLAQASLDVARSGSLAASRRVQAGKVSPLEETRSKVAEANVRLELVQAQGELRAQLQELRALTTANVPFESLNGDALTLPTLPSIEVLQQTAVGSPTLRQARLETQRLSALADLELAKRTPDITVSAGFQRAQQEGRGSTIAVVGVSIPLPVFDTNRGNIVEALRRRDKSEDDTRALELRLQADLSIARQRLTVASEEVSAVTSEILPSAQTAFDAAARGFELGKFQYLDVLDAQRTLLQARAQYLRSLGDAHRAVADVARVIGPTFTQP</sequence>
<evidence type="ECO:0000256" key="3">
    <source>
        <dbReference type="SAM" id="SignalP"/>
    </source>
</evidence>
<dbReference type="RefSeq" id="WP_189688993.1">
    <property type="nucleotide sequence ID" value="NZ_BMYK01000016.1"/>
</dbReference>
<dbReference type="PANTHER" id="PTHR30203:SF24">
    <property type="entry name" value="BLR4935 PROTEIN"/>
    <property type="match status" value="1"/>
</dbReference>
<evidence type="ECO:0000313" key="4">
    <source>
        <dbReference type="EMBL" id="GHC92944.1"/>
    </source>
</evidence>
<evidence type="ECO:0000256" key="2">
    <source>
        <dbReference type="SAM" id="Coils"/>
    </source>
</evidence>
<feature type="chain" id="PRO_5046770397" evidence="3">
    <location>
        <begin position="23"/>
        <end position="428"/>
    </location>
</feature>
<dbReference type="Pfam" id="PF02321">
    <property type="entry name" value="OEP"/>
    <property type="match status" value="2"/>
</dbReference>
<keyword evidence="5" id="KW-1185">Reference proteome</keyword>
<dbReference type="PANTHER" id="PTHR30203">
    <property type="entry name" value="OUTER MEMBRANE CATION EFFLUX PROTEIN"/>
    <property type="match status" value="1"/>
</dbReference>
<dbReference type="Proteomes" id="UP000626210">
    <property type="component" value="Unassembled WGS sequence"/>
</dbReference>
<comment type="similarity">
    <text evidence="1">Belongs to the outer membrane factor (OMF) (TC 1.B.17) family.</text>
</comment>
<name>A0ABQ3G6T8_9BURK</name>
<feature type="signal peptide" evidence="3">
    <location>
        <begin position="1"/>
        <end position="22"/>
    </location>
</feature>
<dbReference type="InterPro" id="IPR010131">
    <property type="entry name" value="MdtP/NodT-like"/>
</dbReference>
<keyword evidence="3" id="KW-0732">Signal</keyword>
<dbReference type="SUPFAM" id="SSF56954">
    <property type="entry name" value="Outer membrane efflux proteins (OEP)"/>
    <property type="match status" value="1"/>
</dbReference>
<dbReference type="EMBL" id="BMYK01000016">
    <property type="protein sequence ID" value="GHC92944.1"/>
    <property type="molecule type" value="Genomic_DNA"/>
</dbReference>
<protein>
    <submittedName>
        <fullName evidence="4">Outer membrane protein CzcC</fullName>
    </submittedName>
</protein>
<organism evidence="4 5">
    <name type="scientific">Pseudorhodoferax aquiterrae</name>
    <dbReference type="NCBI Taxonomy" id="747304"/>
    <lineage>
        <taxon>Bacteria</taxon>
        <taxon>Pseudomonadati</taxon>
        <taxon>Pseudomonadota</taxon>
        <taxon>Betaproteobacteria</taxon>
        <taxon>Burkholderiales</taxon>
        <taxon>Comamonadaceae</taxon>
    </lineage>
</organism>